<sequence>MERLLHYVWKYKLYPAMPLLTTDGRPVSVIDPGTLNSDAGPDFFNAKIKIADTLWGGSVEIHTRASDWLVHRHDKDKAYDAVILHVVECVDCEVRRTDGEPIPQLKLIVPEAIVKNIDWLLYREVAMPCLGYIPEIEPLYISSWLDALLGERLERKTADIFRLLDLYGGDWNEVFYITLTRNFGFGVNNDIFERLAKSLPLRCIQKQRGSHSQVEAMLFGQAGMLDETLDCPYYRLLQREYRFLRHKFGLTPLDPSQFRSLRIRPVNFPCLKLAQLAAVWTQYDTLFSVILAVGSIGRIKQCFRVSPSVYWETHYNFRSVSARKEKQVGENSLCILLINTVVPVLFAYGVRSKQPEYCDRAIHILESLPPEKNAIVSGFTQAGIKTGHAGDSQALVQLKREYCEKKKCLYCRIGFRYLKQISQST</sequence>
<proteinExistence type="predicted"/>
<evidence type="ECO:0008006" key="3">
    <source>
        <dbReference type="Google" id="ProtNLM"/>
    </source>
</evidence>
<name>A0ABR6KS02_9BACT</name>
<dbReference type="RefSeq" id="WP_183672019.1">
    <property type="nucleotide sequence ID" value="NZ_BMPB01000019.1"/>
</dbReference>
<gene>
    <name evidence="1" type="ORF">GGQ57_004213</name>
</gene>
<accession>A0ABR6KS02</accession>
<evidence type="ECO:0000313" key="2">
    <source>
        <dbReference type="Proteomes" id="UP000533637"/>
    </source>
</evidence>
<reference evidence="1 2" key="1">
    <citation type="submission" date="2020-08" db="EMBL/GenBank/DDBJ databases">
        <title>Genomic Encyclopedia of Type Strains, Phase IV (KMG-IV): sequencing the most valuable type-strain genomes for metagenomic binning, comparative biology and taxonomic classification.</title>
        <authorList>
            <person name="Goeker M."/>
        </authorList>
    </citation>
    <scope>NUCLEOTIDE SEQUENCE [LARGE SCALE GENOMIC DNA]</scope>
    <source>
        <strain evidence="1 2">DSM 102983</strain>
    </source>
</reference>
<dbReference type="EMBL" id="JACHOC010000009">
    <property type="protein sequence ID" value="MBB4624285.1"/>
    <property type="molecule type" value="Genomic_DNA"/>
</dbReference>
<evidence type="ECO:0000313" key="1">
    <source>
        <dbReference type="EMBL" id="MBB4624285.1"/>
    </source>
</evidence>
<dbReference type="Proteomes" id="UP000533637">
    <property type="component" value="Unassembled WGS sequence"/>
</dbReference>
<dbReference type="Pfam" id="PF11013">
    <property type="entry name" value="DUF2851"/>
    <property type="match status" value="1"/>
</dbReference>
<protein>
    <recommendedName>
        <fullName evidence="3">DUF2851 family protein</fullName>
    </recommendedName>
</protein>
<keyword evidence="2" id="KW-1185">Reference proteome</keyword>
<dbReference type="InterPro" id="IPR021272">
    <property type="entry name" value="DUF2851"/>
</dbReference>
<comment type="caution">
    <text evidence="1">The sequence shown here is derived from an EMBL/GenBank/DDBJ whole genome shotgun (WGS) entry which is preliminary data.</text>
</comment>
<organism evidence="1 2">
    <name type="scientific">Parabacteroides faecis</name>
    <dbReference type="NCBI Taxonomy" id="1217282"/>
    <lineage>
        <taxon>Bacteria</taxon>
        <taxon>Pseudomonadati</taxon>
        <taxon>Bacteroidota</taxon>
        <taxon>Bacteroidia</taxon>
        <taxon>Bacteroidales</taxon>
        <taxon>Tannerellaceae</taxon>
        <taxon>Parabacteroides</taxon>
    </lineage>
</organism>